<dbReference type="Proteomes" id="UP000604046">
    <property type="component" value="Unassembled WGS sequence"/>
</dbReference>
<evidence type="ECO:0000313" key="1">
    <source>
        <dbReference type="EMBL" id="CAE7196813.1"/>
    </source>
</evidence>
<organism evidence="1 2">
    <name type="scientific">Symbiodinium natans</name>
    <dbReference type="NCBI Taxonomy" id="878477"/>
    <lineage>
        <taxon>Eukaryota</taxon>
        <taxon>Sar</taxon>
        <taxon>Alveolata</taxon>
        <taxon>Dinophyceae</taxon>
        <taxon>Suessiales</taxon>
        <taxon>Symbiodiniaceae</taxon>
        <taxon>Symbiodinium</taxon>
    </lineage>
</organism>
<protein>
    <submittedName>
        <fullName evidence="1">Uncharacterized protein</fullName>
    </submittedName>
</protein>
<evidence type="ECO:0000313" key="2">
    <source>
        <dbReference type="Proteomes" id="UP000604046"/>
    </source>
</evidence>
<dbReference type="EMBL" id="CAJNDS010000353">
    <property type="protein sequence ID" value="CAE7196813.1"/>
    <property type="molecule type" value="Genomic_DNA"/>
</dbReference>
<reference evidence="1" key="1">
    <citation type="submission" date="2021-02" db="EMBL/GenBank/DDBJ databases">
        <authorList>
            <person name="Dougan E. K."/>
            <person name="Rhodes N."/>
            <person name="Thang M."/>
            <person name="Chan C."/>
        </authorList>
    </citation>
    <scope>NUCLEOTIDE SEQUENCE</scope>
</reference>
<keyword evidence="2" id="KW-1185">Reference proteome</keyword>
<dbReference type="AlphaFoldDB" id="A0A812J727"/>
<accession>A0A812J727</accession>
<proteinExistence type="predicted"/>
<comment type="caution">
    <text evidence="1">The sequence shown here is derived from an EMBL/GenBank/DDBJ whole genome shotgun (WGS) entry which is preliminary data.</text>
</comment>
<sequence length="276" mass="30871">MQAYHESSSDGKHDLIAKYMKEGGIKSLAWVAGYVEKSKTREGEQVVCDKGWFTMLKIFEREGVVLNDKKRQPVVLEAMRKANYQEHSVQYNNLDDLKKEIAGCPELTKYYYVFGKNTSIHSEMKDTSVEISTSLKPSNLALALKDGAASSSQTTVKIENPEKVQAQQVATVLSSGKAAIQKILSPIEDGISMLECKKKKEFEDFLKEGTSHVKKATDFVEKARKVLALHASMESDESCTKEAWTDHTAKIENMNSLASVHLDGLKHYKSRMQALS</sequence>
<name>A0A812J727_9DINO</name>
<gene>
    <name evidence="1" type="ORF">SNAT2548_LOCUS5527</name>
</gene>
<dbReference type="OrthoDB" id="446526at2759"/>